<evidence type="ECO:0000313" key="3">
    <source>
        <dbReference type="Proteomes" id="UP000176998"/>
    </source>
</evidence>
<dbReference type="GeneID" id="34566751"/>
<dbReference type="Pfam" id="PF06985">
    <property type="entry name" value="HET"/>
    <property type="match status" value="1"/>
</dbReference>
<comment type="caution">
    <text evidence="2">The sequence shown here is derived from an EMBL/GenBank/DDBJ whole genome shotgun (WGS) entry which is preliminary data.</text>
</comment>
<dbReference type="RefSeq" id="XP_022468243.1">
    <property type="nucleotide sequence ID" value="XM_022625241.1"/>
</dbReference>
<name>A0A1G4APH9_9PEZI</name>
<gene>
    <name evidence="2" type="ORF">CORC01_13625</name>
</gene>
<dbReference type="OrthoDB" id="20872at2759"/>
<proteinExistence type="predicted"/>
<dbReference type="PANTHER" id="PTHR10622">
    <property type="entry name" value="HET DOMAIN-CONTAINING PROTEIN"/>
    <property type="match status" value="1"/>
</dbReference>
<accession>A0A1G4APH9</accession>
<organism evidence="2 3">
    <name type="scientific">Colletotrichum orchidophilum</name>
    <dbReference type="NCBI Taxonomy" id="1209926"/>
    <lineage>
        <taxon>Eukaryota</taxon>
        <taxon>Fungi</taxon>
        <taxon>Dikarya</taxon>
        <taxon>Ascomycota</taxon>
        <taxon>Pezizomycotina</taxon>
        <taxon>Sordariomycetes</taxon>
        <taxon>Hypocreomycetidae</taxon>
        <taxon>Glomerellales</taxon>
        <taxon>Glomerellaceae</taxon>
        <taxon>Colletotrichum</taxon>
    </lineage>
</organism>
<dbReference type="STRING" id="1209926.A0A1G4APH9"/>
<protein>
    <recommendedName>
        <fullName evidence="1">Heterokaryon incompatibility domain-containing protein</fullName>
    </recommendedName>
</protein>
<keyword evidence="3" id="KW-1185">Reference proteome</keyword>
<dbReference type="InterPro" id="IPR010730">
    <property type="entry name" value="HET"/>
</dbReference>
<evidence type="ECO:0000313" key="2">
    <source>
        <dbReference type="EMBL" id="OHE91069.1"/>
    </source>
</evidence>
<evidence type="ECO:0000259" key="1">
    <source>
        <dbReference type="Pfam" id="PF06985"/>
    </source>
</evidence>
<feature type="domain" description="Heterokaryon incompatibility" evidence="1">
    <location>
        <begin position="22"/>
        <end position="131"/>
    </location>
</feature>
<sequence length="222" mass="25554">MRLINVDTLQLEEFFDGNMPEYAILSHTWGKEEVSFRDLCWLHEYEGNREAFASLEGLMASATMNSEDKAQKLRRRSGFDKIMQSAHLAKMESLRYIWIDTCCIDKSSSAELSEAINSMFRWYQEAEIQVIDWEAFHLAFWDDEGGTNTFNPYRTLSQGALADGIVSGALYASLADAIVSGAQFHAWRDWSGEFDFCVNGKPLKAITRFSRWPKRIVLEWSF</sequence>
<dbReference type="Proteomes" id="UP000176998">
    <property type="component" value="Unassembled WGS sequence"/>
</dbReference>
<dbReference type="PANTHER" id="PTHR10622:SF10">
    <property type="entry name" value="HET DOMAIN-CONTAINING PROTEIN"/>
    <property type="match status" value="1"/>
</dbReference>
<reference evidence="2 3" key="1">
    <citation type="submission" date="2016-09" db="EMBL/GenBank/DDBJ databases">
        <authorList>
            <person name="Capua I."/>
            <person name="De Benedictis P."/>
            <person name="Joannis T."/>
            <person name="Lombin L.H."/>
            <person name="Cattoli G."/>
        </authorList>
    </citation>
    <scope>NUCLEOTIDE SEQUENCE [LARGE SCALE GENOMIC DNA]</scope>
    <source>
        <strain evidence="2 3">IMI 309357</strain>
    </source>
</reference>
<dbReference type="EMBL" id="MJBS01000203">
    <property type="protein sequence ID" value="OHE91069.1"/>
    <property type="molecule type" value="Genomic_DNA"/>
</dbReference>
<dbReference type="AlphaFoldDB" id="A0A1G4APH9"/>